<dbReference type="PANTHER" id="PTHR11538">
    <property type="entry name" value="PHENYLALANYL-TRNA SYNTHETASE"/>
    <property type="match status" value="1"/>
</dbReference>
<feature type="domain" description="Aminoacyl-transfer RNA synthetases class-II family profile" evidence="14">
    <location>
        <begin position="107"/>
        <end position="332"/>
    </location>
</feature>
<dbReference type="PANTHER" id="PTHR11538:SF41">
    <property type="entry name" value="PHENYLALANINE--TRNA LIGASE, MITOCHONDRIAL"/>
    <property type="match status" value="1"/>
</dbReference>
<evidence type="ECO:0000256" key="8">
    <source>
        <dbReference type="ARBA" id="ARBA00022840"/>
    </source>
</evidence>
<dbReference type="SUPFAM" id="SSF46589">
    <property type="entry name" value="tRNA-binding arm"/>
    <property type="match status" value="1"/>
</dbReference>
<dbReference type="Pfam" id="PF01409">
    <property type="entry name" value="tRNA-synt_2d"/>
    <property type="match status" value="1"/>
</dbReference>
<keyword evidence="5 13" id="KW-0436">Ligase</keyword>
<dbReference type="Gene3D" id="3.30.930.10">
    <property type="entry name" value="Bira Bifunctional Protein, Domain 2"/>
    <property type="match status" value="1"/>
</dbReference>
<keyword evidence="9 13" id="KW-0460">Magnesium</keyword>
<dbReference type="NCBIfam" id="TIGR00468">
    <property type="entry name" value="pheS"/>
    <property type="match status" value="1"/>
</dbReference>
<dbReference type="InterPro" id="IPR004188">
    <property type="entry name" value="Phe-tRNA_ligase_II_N"/>
</dbReference>
<dbReference type="HAMAP" id="MF_00281">
    <property type="entry name" value="Phe_tRNA_synth_alpha1"/>
    <property type="match status" value="1"/>
</dbReference>
<dbReference type="InterPro" id="IPR010978">
    <property type="entry name" value="tRNA-bd_arm"/>
</dbReference>
<dbReference type="CDD" id="cd00496">
    <property type="entry name" value="PheRS_alpha_core"/>
    <property type="match status" value="1"/>
</dbReference>
<evidence type="ECO:0000256" key="9">
    <source>
        <dbReference type="ARBA" id="ARBA00022842"/>
    </source>
</evidence>
<keyword evidence="16" id="KW-1185">Reference proteome</keyword>
<evidence type="ECO:0000256" key="13">
    <source>
        <dbReference type="HAMAP-Rule" id="MF_00281"/>
    </source>
</evidence>
<accession>A0ABR9XR05</accession>
<reference evidence="15 16" key="1">
    <citation type="journal article" date="2020" name="Microorganisms">
        <title>Simultaneous Genome Sequencing of Prosthecochloris ethylica and Desulfuromonas acetoxidans within a Syntrophic Mixture Reveals Unique Pili and Protein Interactions.</title>
        <authorList>
            <person name="Kyndt J.A."/>
            <person name="Van Beeumen J.J."/>
            <person name="Meyer T.E."/>
        </authorList>
    </citation>
    <scope>NUCLEOTIDE SEQUENCE [LARGE SCALE GENOMIC DNA]</scope>
    <source>
        <strain evidence="15 16">N3</strain>
    </source>
</reference>
<keyword evidence="4 13" id="KW-0963">Cytoplasm</keyword>
<keyword evidence="8 13" id="KW-0067">ATP-binding</keyword>
<comment type="cofactor">
    <cofactor evidence="13">
        <name>Mg(2+)</name>
        <dbReference type="ChEBI" id="CHEBI:18420"/>
    </cofactor>
    <text evidence="13">Binds 2 magnesium ions per tetramer.</text>
</comment>
<evidence type="ECO:0000313" key="15">
    <source>
        <dbReference type="EMBL" id="MBF0636465.1"/>
    </source>
</evidence>
<evidence type="ECO:0000256" key="12">
    <source>
        <dbReference type="ARBA" id="ARBA00049255"/>
    </source>
</evidence>
<evidence type="ECO:0000256" key="2">
    <source>
        <dbReference type="ARBA" id="ARBA00010207"/>
    </source>
</evidence>
<dbReference type="RefSeq" id="WP_175187227.1">
    <property type="nucleotide sequence ID" value="NZ_JABVZQ010000005.1"/>
</dbReference>
<evidence type="ECO:0000256" key="10">
    <source>
        <dbReference type="ARBA" id="ARBA00022917"/>
    </source>
</evidence>
<comment type="similarity">
    <text evidence="2 13">Belongs to the class-II aminoacyl-tRNA synthetase family. Phe-tRNA synthetase alpha subunit type 1 subfamily.</text>
</comment>
<evidence type="ECO:0000256" key="3">
    <source>
        <dbReference type="ARBA" id="ARBA00011209"/>
    </source>
</evidence>
<comment type="subcellular location">
    <subcellularLocation>
        <location evidence="1 13">Cytoplasm</location>
    </subcellularLocation>
</comment>
<proteinExistence type="inferred from homology"/>
<organism evidence="15 16">
    <name type="scientific">Prosthecochloris ethylica</name>
    <dbReference type="NCBI Taxonomy" id="2743976"/>
    <lineage>
        <taxon>Bacteria</taxon>
        <taxon>Pseudomonadati</taxon>
        <taxon>Chlorobiota</taxon>
        <taxon>Chlorobiia</taxon>
        <taxon>Chlorobiales</taxon>
        <taxon>Chlorobiaceae</taxon>
        <taxon>Prosthecochloris</taxon>
    </lineage>
</organism>
<evidence type="ECO:0000256" key="6">
    <source>
        <dbReference type="ARBA" id="ARBA00022723"/>
    </source>
</evidence>
<evidence type="ECO:0000256" key="5">
    <source>
        <dbReference type="ARBA" id="ARBA00022598"/>
    </source>
</evidence>
<name>A0ABR9XR05_9CHLB</name>
<dbReference type="EMBL" id="JADGII010000005">
    <property type="protein sequence ID" value="MBF0636465.1"/>
    <property type="molecule type" value="Genomic_DNA"/>
</dbReference>
<comment type="catalytic activity">
    <reaction evidence="12 13">
        <text>tRNA(Phe) + L-phenylalanine + ATP = L-phenylalanyl-tRNA(Phe) + AMP + diphosphate + H(+)</text>
        <dbReference type="Rhea" id="RHEA:19413"/>
        <dbReference type="Rhea" id="RHEA-COMP:9668"/>
        <dbReference type="Rhea" id="RHEA-COMP:9699"/>
        <dbReference type="ChEBI" id="CHEBI:15378"/>
        <dbReference type="ChEBI" id="CHEBI:30616"/>
        <dbReference type="ChEBI" id="CHEBI:33019"/>
        <dbReference type="ChEBI" id="CHEBI:58095"/>
        <dbReference type="ChEBI" id="CHEBI:78442"/>
        <dbReference type="ChEBI" id="CHEBI:78531"/>
        <dbReference type="ChEBI" id="CHEBI:456215"/>
        <dbReference type="EC" id="6.1.1.20"/>
    </reaction>
</comment>
<dbReference type="InterPro" id="IPR045864">
    <property type="entry name" value="aa-tRNA-synth_II/BPL/LPL"/>
</dbReference>
<protein>
    <recommendedName>
        <fullName evidence="13">Phenylalanine--tRNA ligase alpha subunit</fullName>
        <ecNumber evidence="13">6.1.1.20</ecNumber>
    </recommendedName>
    <alternativeName>
        <fullName evidence="13">Phenylalanyl-tRNA synthetase alpha subunit</fullName>
        <shortName evidence="13">PheRS</shortName>
    </alternativeName>
</protein>
<gene>
    <name evidence="13 15" type="primary">pheS</name>
    <name evidence="15" type="ORF">INT08_04635</name>
</gene>
<dbReference type="InterPro" id="IPR006195">
    <property type="entry name" value="aa-tRNA-synth_II"/>
</dbReference>
<dbReference type="InterPro" id="IPR002319">
    <property type="entry name" value="Phenylalanyl-tRNA_Synthase"/>
</dbReference>
<keyword evidence="7 13" id="KW-0547">Nucleotide-binding</keyword>
<dbReference type="EC" id="6.1.1.20" evidence="13"/>
<evidence type="ECO:0000256" key="7">
    <source>
        <dbReference type="ARBA" id="ARBA00022741"/>
    </source>
</evidence>
<evidence type="ECO:0000259" key="14">
    <source>
        <dbReference type="PROSITE" id="PS50862"/>
    </source>
</evidence>
<comment type="subunit">
    <text evidence="3 13">Tetramer of two alpha and two beta subunits.</text>
</comment>
<keyword evidence="10 13" id="KW-0648">Protein biosynthesis</keyword>
<dbReference type="GO" id="GO:0004826">
    <property type="term" value="F:phenylalanine-tRNA ligase activity"/>
    <property type="evidence" value="ECO:0007669"/>
    <property type="project" value="UniProtKB-EC"/>
</dbReference>
<feature type="binding site" evidence="13">
    <location>
        <position position="256"/>
    </location>
    <ligand>
        <name>Mg(2+)</name>
        <dbReference type="ChEBI" id="CHEBI:18420"/>
        <note>shared with beta subunit</note>
    </ligand>
</feature>
<evidence type="ECO:0000256" key="11">
    <source>
        <dbReference type="ARBA" id="ARBA00023146"/>
    </source>
</evidence>
<dbReference type="Proteomes" id="UP000619838">
    <property type="component" value="Unassembled WGS sequence"/>
</dbReference>
<evidence type="ECO:0000256" key="1">
    <source>
        <dbReference type="ARBA" id="ARBA00004496"/>
    </source>
</evidence>
<dbReference type="PROSITE" id="PS50862">
    <property type="entry name" value="AA_TRNA_LIGASE_II"/>
    <property type="match status" value="1"/>
</dbReference>
<keyword evidence="6 13" id="KW-0479">Metal-binding</keyword>
<dbReference type="SUPFAM" id="SSF55681">
    <property type="entry name" value="Class II aaRS and biotin synthetases"/>
    <property type="match status" value="1"/>
</dbReference>
<evidence type="ECO:0000313" key="16">
    <source>
        <dbReference type="Proteomes" id="UP000619838"/>
    </source>
</evidence>
<evidence type="ECO:0000256" key="4">
    <source>
        <dbReference type="ARBA" id="ARBA00022490"/>
    </source>
</evidence>
<comment type="caution">
    <text evidence="15">The sequence shown here is derived from an EMBL/GenBank/DDBJ whole genome shotgun (WGS) entry which is preliminary data.</text>
</comment>
<dbReference type="InterPro" id="IPR022911">
    <property type="entry name" value="Phe_tRNA_ligase_alpha1_bac"/>
</dbReference>
<sequence>MKHSIESLQQEIDRFEITGPDQLEEFRLRFLVRKGHIASLFKQLKDVSPEEKPLVGQLLNRLKTAAEQKYEDAGKSLASSAASVHSLKDDITLPGRTRFTGSEHPVQKVLGDMKQIFQAMGFSIETGPELECGTYNFDKLNFPPNHPARDMQDTFFVRIGENGEDDVLLRTHTSPVQIRVMLDQEPPLRVICPGKVYRNEAISARSYCVFHQLEGLYIDRNVSFADLKATIYSFAKQMFGPDVRLRFRPSFFPFTEPSAEVDVSCYLCNGKGCKVCKQTGWLEILGCGMVHPNVLKNCGIDPEEYSGYAFGMGVDRTALLRYRIDDIRLFFENDARMLEQFRA</sequence>
<dbReference type="InterPro" id="IPR004529">
    <property type="entry name" value="Phe-tRNA-synth_IIc_asu"/>
</dbReference>
<keyword evidence="11 13" id="KW-0030">Aminoacyl-tRNA synthetase</keyword>
<dbReference type="Pfam" id="PF02912">
    <property type="entry name" value="Phe_tRNA-synt_N"/>
    <property type="match status" value="1"/>
</dbReference>